<gene>
    <name evidence="2" type="ORF">DFH94DRAFT_846991</name>
</gene>
<organism evidence="2 3">
    <name type="scientific">Russula ochroleuca</name>
    <dbReference type="NCBI Taxonomy" id="152965"/>
    <lineage>
        <taxon>Eukaryota</taxon>
        <taxon>Fungi</taxon>
        <taxon>Dikarya</taxon>
        <taxon>Basidiomycota</taxon>
        <taxon>Agaricomycotina</taxon>
        <taxon>Agaricomycetes</taxon>
        <taxon>Russulales</taxon>
        <taxon>Russulaceae</taxon>
        <taxon>Russula</taxon>
    </lineage>
</organism>
<evidence type="ECO:0000313" key="2">
    <source>
        <dbReference type="EMBL" id="KAF8472947.1"/>
    </source>
</evidence>
<feature type="region of interest" description="Disordered" evidence="1">
    <location>
        <begin position="312"/>
        <end position="350"/>
    </location>
</feature>
<feature type="region of interest" description="Disordered" evidence="1">
    <location>
        <begin position="116"/>
        <end position="148"/>
    </location>
</feature>
<dbReference type="AlphaFoldDB" id="A0A9P5MPU1"/>
<protein>
    <submittedName>
        <fullName evidence="2">Uncharacterized protein</fullName>
    </submittedName>
</protein>
<name>A0A9P5MPU1_9AGAM</name>
<keyword evidence="3" id="KW-1185">Reference proteome</keyword>
<feature type="compositionally biased region" description="Polar residues" evidence="1">
    <location>
        <begin position="137"/>
        <end position="147"/>
    </location>
</feature>
<reference evidence="2" key="1">
    <citation type="submission" date="2019-10" db="EMBL/GenBank/DDBJ databases">
        <authorList>
            <consortium name="DOE Joint Genome Institute"/>
            <person name="Kuo A."/>
            <person name="Miyauchi S."/>
            <person name="Kiss E."/>
            <person name="Drula E."/>
            <person name="Kohler A."/>
            <person name="Sanchez-Garcia M."/>
            <person name="Andreopoulos B."/>
            <person name="Barry K.W."/>
            <person name="Bonito G."/>
            <person name="Buee M."/>
            <person name="Carver A."/>
            <person name="Chen C."/>
            <person name="Cichocki N."/>
            <person name="Clum A."/>
            <person name="Culley D."/>
            <person name="Crous P.W."/>
            <person name="Fauchery L."/>
            <person name="Girlanda M."/>
            <person name="Hayes R."/>
            <person name="Keri Z."/>
            <person name="LaButti K."/>
            <person name="Lipzen A."/>
            <person name="Lombard V."/>
            <person name="Magnuson J."/>
            <person name="Maillard F."/>
            <person name="Morin E."/>
            <person name="Murat C."/>
            <person name="Nolan M."/>
            <person name="Ohm R."/>
            <person name="Pangilinan J."/>
            <person name="Pereira M."/>
            <person name="Perotto S."/>
            <person name="Peter M."/>
            <person name="Riley R."/>
            <person name="Sitrit Y."/>
            <person name="Stielow B."/>
            <person name="Szollosi G."/>
            <person name="Zifcakova L."/>
            <person name="Stursova M."/>
            <person name="Spatafora J.W."/>
            <person name="Tedersoo L."/>
            <person name="Vaario L.-M."/>
            <person name="Yamada A."/>
            <person name="Yan M."/>
            <person name="Wang P."/>
            <person name="Xu J."/>
            <person name="Bruns T."/>
            <person name="Baldrian P."/>
            <person name="Vilgalys R."/>
            <person name="Henrissat B."/>
            <person name="Grigoriev I.V."/>
            <person name="Hibbett D."/>
            <person name="Nagy L.G."/>
            <person name="Martin F.M."/>
        </authorList>
    </citation>
    <scope>NUCLEOTIDE SEQUENCE</scope>
    <source>
        <strain evidence="2">Prilba</strain>
    </source>
</reference>
<comment type="caution">
    <text evidence="2">The sequence shown here is derived from an EMBL/GenBank/DDBJ whole genome shotgun (WGS) entry which is preliminary data.</text>
</comment>
<accession>A0A9P5MPU1</accession>
<dbReference type="Proteomes" id="UP000759537">
    <property type="component" value="Unassembled WGS sequence"/>
</dbReference>
<evidence type="ECO:0000313" key="3">
    <source>
        <dbReference type="Proteomes" id="UP000759537"/>
    </source>
</evidence>
<sequence>MYHVPAAASQFQPTSAAYPYSSYWHQSRTSQQYQQGSPKEDNPTLLACAVLSACPLQHFKLQESKVVGSPSHGASRAGQSGPRSGPCSVWCTRGATRPCAWHRPTTTVHKSGAFKSTVSPATRKGRCPSPTAAPGTAQGSGCRTEATSLPGFKSHVRVSVGTEPRIGKSGSSGEFMCHSEGHLALDVRNLCLITHHDSSPRSDSNSSPTLAGMVARRGSQLQYWHLPPIPVSAACRKYTPPRAFGAREEGRRWRLEGGTREGCRGETGGWEHEPSVLRLESGAASASKEGVLKGTSLRLALGTREAVVNRECEGKDAGKKKRGKSLHPAFREGGKDVNGQDQYEKSVQED</sequence>
<dbReference type="EMBL" id="WHVB01000019">
    <property type="protein sequence ID" value="KAF8472947.1"/>
    <property type="molecule type" value="Genomic_DNA"/>
</dbReference>
<proteinExistence type="predicted"/>
<reference evidence="2" key="2">
    <citation type="journal article" date="2020" name="Nat. Commun.">
        <title>Large-scale genome sequencing of mycorrhizal fungi provides insights into the early evolution of symbiotic traits.</title>
        <authorList>
            <person name="Miyauchi S."/>
            <person name="Kiss E."/>
            <person name="Kuo A."/>
            <person name="Drula E."/>
            <person name="Kohler A."/>
            <person name="Sanchez-Garcia M."/>
            <person name="Morin E."/>
            <person name="Andreopoulos B."/>
            <person name="Barry K.W."/>
            <person name="Bonito G."/>
            <person name="Buee M."/>
            <person name="Carver A."/>
            <person name="Chen C."/>
            <person name="Cichocki N."/>
            <person name="Clum A."/>
            <person name="Culley D."/>
            <person name="Crous P.W."/>
            <person name="Fauchery L."/>
            <person name="Girlanda M."/>
            <person name="Hayes R.D."/>
            <person name="Keri Z."/>
            <person name="LaButti K."/>
            <person name="Lipzen A."/>
            <person name="Lombard V."/>
            <person name="Magnuson J."/>
            <person name="Maillard F."/>
            <person name="Murat C."/>
            <person name="Nolan M."/>
            <person name="Ohm R.A."/>
            <person name="Pangilinan J."/>
            <person name="Pereira M.F."/>
            <person name="Perotto S."/>
            <person name="Peter M."/>
            <person name="Pfister S."/>
            <person name="Riley R."/>
            <person name="Sitrit Y."/>
            <person name="Stielow J.B."/>
            <person name="Szollosi G."/>
            <person name="Zifcakova L."/>
            <person name="Stursova M."/>
            <person name="Spatafora J.W."/>
            <person name="Tedersoo L."/>
            <person name="Vaario L.M."/>
            <person name="Yamada A."/>
            <person name="Yan M."/>
            <person name="Wang P."/>
            <person name="Xu J."/>
            <person name="Bruns T."/>
            <person name="Baldrian P."/>
            <person name="Vilgalys R."/>
            <person name="Dunand C."/>
            <person name="Henrissat B."/>
            <person name="Grigoriev I.V."/>
            <person name="Hibbett D."/>
            <person name="Nagy L.G."/>
            <person name="Martin F.M."/>
        </authorList>
    </citation>
    <scope>NUCLEOTIDE SEQUENCE</scope>
    <source>
        <strain evidence="2">Prilba</strain>
    </source>
</reference>
<feature type="region of interest" description="Disordered" evidence="1">
    <location>
        <begin position="67"/>
        <end position="86"/>
    </location>
</feature>
<evidence type="ECO:0000256" key="1">
    <source>
        <dbReference type="SAM" id="MobiDB-lite"/>
    </source>
</evidence>